<reference evidence="2 3" key="1">
    <citation type="journal article" date="2013" name="BMC Genomics">
        <title>Reconstruction of the lipid metabolism for the microalga Monoraphidium neglectum from its genome sequence reveals characteristics suitable for biofuel production.</title>
        <authorList>
            <person name="Bogen C."/>
            <person name="Al-Dilaimi A."/>
            <person name="Albersmeier A."/>
            <person name="Wichmann J."/>
            <person name="Grundmann M."/>
            <person name="Rupp O."/>
            <person name="Lauersen K.J."/>
            <person name="Blifernez-Klassen O."/>
            <person name="Kalinowski J."/>
            <person name="Goesmann A."/>
            <person name="Mussgnug J.H."/>
            <person name="Kruse O."/>
        </authorList>
    </citation>
    <scope>NUCLEOTIDE SEQUENCE [LARGE SCALE GENOMIC DNA]</scope>
    <source>
        <strain evidence="2 3">SAG 48.87</strain>
    </source>
</reference>
<protein>
    <submittedName>
        <fullName evidence="2">Uncharacterized protein</fullName>
    </submittedName>
</protein>
<accession>A0A0D2L142</accession>
<organism evidence="2 3">
    <name type="scientific">Monoraphidium neglectum</name>
    <dbReference type="NCBI Taxonomy" id="145388"/>
    <lineage>
        <taxon>Eukaryota</taxon>
        <taxon>Viridiplantae</taxon>
        <taxon>Chlorophyta</taxon>
        <taxon>core chlorophytes</taxon>
        <taxon>Chlorophyceae</taxon>
        <taxon>CS clade</taxon>
        <taxon>Sphaeropleales</taxon>
        <taxon>Selenastraceae</taxon>
        <taxon>Monoraphidium</taxon>
    </lineage>
</organism>
<dbReference type="KEGG" id="mng:MNEG_6885"/>
<evidence type="ECO:0000313" key="3">
    <source>
        <dbReference type="Proteomes" id="UP000054498"/>
    </source>
</evidence>
<feature type="region of interest" description="Disordered" evidence="1">
    <location>
        <begin position="107"/>
        <end position="132"/>
    </location>
</feature>
<dbReference type="RefSeq" id="XP_013900098.1">
    <property type="nucleotide sequence ID" value="XM_014044644.1"/>
</dbReference>
<dbReference type="AlphaFoldDB" id="A0A0D2L142"/>
<feature type="compositionally biased region" description="Gly residues" evidence="1">
    <location>
        <begin position="112"/>
        <end position="132"/>
    </location>
</feature>
<keyword evidence="3" id="KW-1185">Reference proteome</keyword>
<proteinExistence type="predicted"/>
<dbReference type="EMBL" id="KK101385">
    <property type="protein sequence ID" value="KIZ01079.1"/>
    <property type="molecule type" value="Genomic_DNA"/>
</dbReference>
<feature type="region of interest" description="Disordered" evidence="1">
    <location>
        <begin position="355"/>
        <end position="377"/>
    </location>
</feature>
<feature type="compositionally biased region" description="Gly residues" evidence="1">
    <location>
        <begin position="355"/>
        <end position="374"/>
    </location>
</feature>
<dbReference type="OrthoDB" id="10653451at2759"/>
<name>A0A0D2L142_9CHLO</name>
<sequence>MTAPLSTLGSLLVQPHGDLHLSPQLPAAEAASGAAPPPATAAAAAAMVPPPPAPAACHPVMSLEELEALLAEARRFAESGLAPSAKPAAQQPGPEESHAWAAPTVPAVLTQSGGGGGPIFPSGGGGDRGGGSNSVAALVRDVERLVVAGEALQPLRSSTERYLWLALDALDVGLAEQLVRQLEGSCGVQLADLRHKIGSRNVLHMLATRTGYWPPDKSRQQLLPPRLPPGSEAPLRQQLLARVVDHLGDDTARALMRQPNNNGAVPFFTACHFCMPPVVEFLLRRGLVVYDDLTAQTGGRGKRWIHVASTEAAQQPQHAGDYEHCLRRILRAVPTLALDEARRLAAQVEGGRGCGDDGGGGVGGGGSQGGGGAAGREDVEAAARQLAMLAVRVHVGWEGRGGSPSYDGALQRCLVREELGDYLGPAMLAKALGTQEQ</sequence>
<evidence type="ECO:0000313" key="2">
    <source>
        <dbReference type="EMBL" id="KIZ01079.1"/>
    </source>
</evidence>
<dbReference type="GeneID" id="25739761"/>
<dbReference type="Proteomes" id="UP000054498">
    <property type="component" value="Unassembled WGS sequence"/>
</dbReference>
<evidence type="ECO:0000256" key="1">
    <source>
        <dbReference type="SAM" id="MobiDB-lite"/>
    </source>
</evidence>
<gene>
    <name evidence="2" type="ORF">MNEG_6885</name>
</gene>